<name>A0A8A1LUU7_AJEC8</name>
<dbReference type="VEuPathDB" id="FungiDB:I7I53_11944"/>
<evidence type="ECO:0000313" key="1">
    <source>
        <dbReference type="EMBL" id="QSS57679.1"/>
    </source>
</evidence>
<dbReference type="Proteomes" id="UP000663419">
    <property type="component" value="Chromosome 6"/>
</dbReference>
<accession>A0A8A1LUU7</accession>
<dbReference type="AlphaFoldDB" id="A0A8A1LUU7"/>
<protein>
    <submittedName>
        <fullName evidence="1">Uncharacterized protein</fullName>
    </submittedName>
</protein>
<dbReference type="EMBL" id="CP069107">
    <property type="protein sequence ID" value="QSS57679.1"/>
    <property type="molecule type" value="Genomic_DNA"/>
</dbReference>
<proteinExistence type="predicted"/>
<gene>
    <name evidence="1" type="ORF">I7I53_11944</name>
</gene>
<organism evidence="1 2">
    <name type="scientific">Ajellomyces capsulatus (strain H88)</name>
    <name type="common">Darling's disease fungus</name>
    <name type="synonym">Histoplasma capsulatum</name>
    <dbReference type="NCBI Taxonomy" id="544711"/>
    <lineage>
        <taxon>Eukaryota</taxon>
        <taxon>Fungi</taxon>
        <taxon>Dikarya</taxon>
        <taxon>Ascomycota</taxon>
        <taxon>Pezizomycotina</taxon>
        <taxon>Eurotiomycetes</taxon>
        <taxon>Eurotiomycetidae</taxon>
        <taxon>Onygenales</taxon>
        <taxon>Ajellomycetaceae</taxon>
        <taxon>Histoplasma</taxon>
    </lineage>
</organism>
<evidence type="ECO:0000313" key="2">
    <source>
        <dbReference type="Proteomes" id="UP000663419"/>
    </source>
</evidence>
<sequence>MKHRFFIKLFFQSVSLHAIICNRAVGITRCSRPTFLCASTLSPLTLVSDHLCLSFGMVGRATAILVNFALTKPTMRHWQDVILPPKVAVDCPQGMYISSFSSAHVLAPEDARISGAASNDRHALGPGIVRPSCQIQSRSEHERMEEYPLIYLALSALHLFTRM</sequence>
<reference evidence="1" key="1">
    <citation type="submission" date="2021-01" db="EMBL/GenBank/DDBJ databases">
        <title>Chromosome-level genome assembly of a human fungal pathogen reveals clustering of transcriptionally co-regulated genes.</title>
        <authorList>
            <person name="Voorhies M."/>
            <person name="Cohen S."/>
            <person name="Shea T.P."/>
            <person name="Petrus S."/>
            <person name="Munoz J.F."/>
            <person name="Poplawski S."/>
            <person name="Goldman W.E."/>
            <person name="Michael T."/>
            <person name="Cuomo C.A."/>
            <person name="Sil A."/>
            <person name="Beyhan S."/>
        </authorList>
    </citation>
    <scope>NUCLEOTIDE SEQUENCE</scope>
    <source>
        <strain evidence="1">H88</strain>
    </source>
</reference>